<proteinExistence type="predicted"/>
<dbReference type="GO" id="GO:0003746">
    <property type="term" value="F:translation elongation factor activity"/>
    <property type="evidence" value="ECO:0007669"/>
    <property type="project" value="UniProtKB-KW"/>
</dbReference>
<protein>
    <submittedName>
        <fullName evidence="3">Elongation factor Tu, domain 2, putative</fullName>
    </submittedName>
</protein>
<dbReference type="AlphaFoldDB" id="A2Q2K9"/>
<reference evidence="3" key="2">
    <citation type="submission" date="2007-03" db="EMBL/GenBank/DDBJ databases">
        <authorList>
            <consortium name="The International Medicago Genome Annotation Group"/>
        </authorList>
    </citation>
    <scope>NUCLEOTIDE SEQUENCE</scope>
</reference>
<evidence type="ECO:0000256" key="2">
    <source>
        <dbReference type="ARBA" id="ARBA00022917"/>
    </source>
</evidence>
<name>A2Q2K9_MEDTR</name>
<organism evidence="3">
    <name type="scientific">Medicago truncatula</name>
    <name type="common">Barrel medic</name>
    <name type="synonym">Medicago tribuloides</name>
    <dbReference type="NCBI Taxonomy" id="3880"/>
    <lineage>
        <taxon>Eukaryota</taxon>
        <taxon>Viridiplantae</taxon>
        <taxon>Streptophyta</taxon>
        <taxon>Embryophyta</taxon>
        <taxon>Tracheophyta</taxon>
        <taxon>Spermatophyta</taxon>
        <taxon>Magnoliopsida</taxon>
        <taxon>eudicotyledons</taxon>
        <taxon>Gunneridae</taxon>
        <taxon>Pentapetalae</taxon>
        <taxon>rosids</taxon>
        <taxon>fabids</taxon>
        <taxon>Fabales</taxon>
        <taxon>Fabaceae</taxon>
        <taxon>Papilionoideae</taxon>
        <taxon>50 kb inversion clade</taxon>
        <taxon>NPAAA clade</taxon>
        <taxon>Hologalegina</taxon>
        <taxon>IRL clade</taxon>
        <taxon>Trifolieae</taxon>
        <taxon>Medicago</taxon>
    </lineage>
</organism>
<dbReference type="ExpressionAtlas" id="A2Q2K9">
    <property type="expression patterns" value="differential"/>
</dbReference>
<dbReference type="PANTHER" id="PTHR43636">
    <property type="entry name" value="ELONGATION FACTOR G, MITOCHONDRIAL"/>
    <property type="match status" value="1"/>
</dbReference>
<sequence>MQVPDSIEVRKDEIGVPYSYELKEDEMGVPYSTEPRKDDLGVPHMIGMTCDEVGVIQEAHAGEIVAIHDVINAPGDTFTDGLVRYTEASSIDISELLSRDSEQPIPMLAMMNI</sequence>
<keyword evidence="1 3" id="KW-0251">Elongation factor</keyword>
<dbReference type="PANTHER" id="PTHR43636:SF2">
    <property type="entry name" value="ELONGATION FACTOR G, MITOCHONDRIAL"/>
    <property type="match status" value="1"/>
</dbReference>
<evidence type="ECO:0000256" key="1">
    <source>
        <dbReference type="ARBA" id="ARBA00022768"/>
    </source>
</evidence>
<keyword evidence="2" id="KW-0648">Protein biosynthesis</keyword>
<accession>A2Q2K9</accession>
<reference evidence="3" key="1">
    <citation type="submission" date="2005-01" db="EMBL/GenBank/DDBJ databases">
        <authorList>
            <person name="Town C.D."/>
        </authorList>
    </citation>
    <scope>NUCLEOTIDE SEQUENCE</scope>
</reference>
<evidence type="ECO:0000313" key="3">
    <source>
        <dbReference type="EMBL" id="ABN06146.1"/>
    </source>
</evidence>
<dbReference type="EMBL" id="AC151000">
    <property type="protein sequence ID" value="ABN06146.1"/>
    <property type="molecule type" value="Genomic_DNA"/>
</dbReference>
<gene>
    <name evidence="3" type="ORF">MtrDRAFT_AC151000g25v2</name>
</gene>